<dbReference type="GO" id="GO:0051287">
    <property type="term" value="F:NAD binding"/>
    <property type="evidence" value="ECO:0007669"/>
    <property type="project" value="InterPro"/>
</dbReference>
<proteinExistence type="predicted"/>
<comment type="caution">
    <text evidence="4">The sequence shown here is derived from an EMBL/GenBank/DDBJ whole genome shotgun (WGS) entry which is preliminary data.</text>
</comment>
<dbReference type="InterPro" id="IPR036291">
    <property type="entry name" value="NAD(P)-bd_dom_sf"/>
</dbReference>
<name>A0A4R3NFK3_9HYPH</name>
<dbReference type="InterPro" id="IPR050223">
    <property type="entry name" value="D-isomer_2-hydroxyacid_DH"/>
</dbReference>
<dbReference type="InterPro" id="IPR006140">
    <property type="entry name" value="D-isomer_DH_NAD-bd"/>
</dbReference>
<evidence type="ECO:0000256" key="2">
    <source>
        <dbReference type="ARBA" id="ARBA00023027"/>
    </source>
</evidence>
<organism evidence="4 5">
    <name type="scientific">Martelella mediterranea</name>
    <dbReference type="NCBI Taxonomy" id="293089"/>
    <lineage>
        <taxon>Bacteria</taxon>
        <taxon>Pseudomonadati</taxon>
        <taxon>Pseudomonadota</taxon>
        <taxon>Alphaproteobacteria</taxon>
        <taxon>Hyphomicrobiales</taxon>
        <taxon>Aurantimonadaceae</taxon>
        <taxon>Martelella</taxon>
    </lineage>
</organism>
<evidence type="ECO:0000256" key="1">
    <source>
        <dbReference type="ARBA" id="ARBA00023002"/>
    </source>
</evidence>
<dbReference type="Proteomes" id="UP000295097">
    <property type="component" value="Unassembled WGS sequence"/>
</dbReference>
<dbReference type="PANTHER" id="PTHR10996:SF178">
    <property type="entry name" value="2-HYDROXYACID DEHYDROGENASE YGL185C-RELATED"/>
    <property type="match status" value="1"/>
</dbReference>
<dbReference type="AlphaFoldDB" id="A0A4R3NFK3"/>
<gene>
    <name evidence="4" type="ORF">EDC90_105013</name>
</gene>
<keyword evidence="1" id="KW-0560">Oxidoreductase</keyword>
<reference evidence="4 5" key="1">
    <citation type="submission" date="2019-03" db="EMBL/GenBank/DDBJ databases">
        <title>Freshwater and sediment microbial communities from various areas in North America, analyzing microbe dynamics in response to fracking.</title>
        <authorList>
            <person name="Lamendella R."/>
        </authorList>
    </citation>
    <scope>NUCLEOTIDE SEQUENCE [LARGE SCALE GENOMIC DNA]</scope>
    <source>
        <strain evidence="4 5">175.2</strain>
    </source>
</reference>
<evidence type="ECO:0000313" key="5">
    <source>
        <dbReference type="Proteomes" id="UP000295097"/>
    </source>
</evidence>
<evidence type="ECO:0000313" key="4">
    <source>
        <dbReference type="EMBL" id="TCT29637.1"/>
    </source>
</evidence>
<protein>
    <submittedName>
        <fullName evidence="4">D-isomer specific 2-hydroxyacid dehydrogenase-like protein</fullName>
    </submittedName>
</protein>
<evidence type="ECO:0000259" key="3">
    <source>
        <dbReference type="Pfam" id="PF02826"/>
    </source>
</evidence>
<dbReference type="EMBL" id="SMAR01000050">
    <property type="protein sequence ID" value="TCT29637.1"/>
    <property type="molecule type" value="Genomic_DNA"/>
</dbReference>
<dbReference type="PANTHER" id="PTHR10996">
    <property type="entry name" value="2-HYDROXYACID DEHYDROGENASE-RELATED"/>
    <property type="match status" value="1"/>
</dbReference>
<feature type="domain" description="D-isomer specific 2-hydroxyacid dehydrogenase NAD-binding" evidence="3">
    <location>
        <begin position="111"/>
        <end position="151"/>
    </location>
</feature>
<accession>A0A4R3NFK3</accession>
<keyword evidence="5" id="KW-1185">Reference proteome</keyword>
<dbReference type="GO" id="GO:0005829">
    <property type="term" value="C:cytosol"/>
    <property type="evidence" value="ECO:0007669"/>
    <property type="project" value="TreeGrafter"/>
</dbReference>
<dbReference type="Pfam" id="PF02826">
    <property type="entry name" value="2-Hacid_dh_C"/>
    <property type="match status" value="1"/>
</dbReference>
<dbReference type="Gene3D" id="3.40.50.720">
    <property type="entry name" value="NAD(P)-binding Rossmann-like Domain"/>
    <property type="match status" value="2"/>
</dbReference>
<dbReference type="GO" id="GO:0030267">
    <property type="term" value="F:glyoxylate reductase (NADPH) activity"/>
    <property type="evidence" value="ECO:0007669"/>
    <property type="project" value="TreeGrafter"/>
</dbReference>
<dbReference type="GO" id="GO:0016618">
    <property type="term" value="F:hydroxypyruvate reductase [NAD(P)H] activity"/>
    <property type="evidence" value="ECO:0007669"/>
    <property type="project" value="TreeGrafter"/>
</dbReference>
<sequence>MQAGLDPGRLVFIDETWIKTNMAPLRGWGTRRSFGCSAGGQGYRASVASASRSPVGFQASIWRPPSDIDPKDYARGWQFIRDPAELAARSDFLFVTLAASKAIHHSVGRKVLEVLENGKLGGAALDVFENEPNFDPRFLARRNVLLQPHLATGTVETREAMGKLMTDNLEAHFDGATLLTPVI</sequence>
<keyword evidence="2" id="KW-0520">NAD</keyword>
<dbReference type="SUPFAM" id="SSF51735">
    <property type="entry name" value="NAD(P)-binding Rossmann-fold domains"/>
    <property type="match status" value="1"/>
</dbReference>